<dbReference type="InterPro" id="IPR050922">
    <property type="entry name" value="LytR/CpsA/Psr_CW_biosynth"/>
</dbReference>
<evidence type="ECO:0000313" key="4">
    <source>
        <dbReference type="Proteomes" id="UP000031189"/>
    </source>
</evidence>
<dbReference type="STRING" id="1577792.QX51_06325"/>
<dbReference type="AlphaFoldDB" id="A0A0B3WT84"/>
<dbReference type="OrthoDB" id="9782542at2"/>
<name>A0A0B3WT84_9FIRM</name>
<reference evidence="3 4" key="1">
    <citation type="submission" date="2014-12" db="EMBL/GenBank/DDBJ databases">
        <title>Draft genome sequence of Terrisporobacter sp. 08-306576, isolated from the blood culture of a bacteremia patient.</title>
        <authorList>
            <person name="Lund L.C."/>
            <person name="Sydenham T.V."/>
            <person name="Hogh S.V."/>
            <person name="Skov M.N."/>
            <person name="Kemp M."/>
            <person name="Justesen U.S."/>
        </authorList>
    </citation>
    <scope>NUCLEOTIDE SEQUENCE [LARGE SCALE GENOMIC DNA]</scope>
    <source>
        <strain evidence="3 4">08-306576</strain>
    </source>
</reference>
<comment type="caution">
    <text evidence="3">The sequence shown here is derived from an EMBL/GenBank/DDBJ whole genome shotgun (WGS) entry which is preliminary data.</text>
</comment>
<gene>
    <name evidence="3" type="ORF">QX51_06325</name>
</gene>
<evidence type="ECO:0000259" key="2">
    <source>
        <dbReference type="Pfam" id="PF03816"/>
    </source>
</evidence>
<evidence type="ECO:0000313" key="3">
    <source>
        <dbReference type="EMBL" id="KHS57775.1"/>
    </source>
</evidence>
<comment type="similarity">
    <text evidence="1">Belongs to the LytR/CpsA/Psr (LCP) family.</text>
</comment>
<accession>A0A0B3WT84</accession>
<organism evidence="3 4">
    <name type="scientific">Terrisporobacter othiniensis</name>
    <dbReference type="NCBI Taxonomy" id="1577792"/>
    <lineage>
        <taxon>Bacteria</taxon>
        <taxon>Bacillati</taxon>
        <taxon>Bacillota</taxon>
        <taxon>Clostridia</taxon>
        <taxon>Peptostreptococcales</taxon>
        <taxon>Peptostreptococcaceae</taxon>
        <taxon>Terrisporobacter</taxon>
    </lineage>
</organism>
<dbReference type="PANTHER" id="PTHR33392">
    <property type="entry name" value="POLYISOPRENYL-TEICHOIC ACID--PEPTIDOGLYCAN TEICHOIC ACID TRANSFERASE TAGU"/>
    <property type="match status" value="1"/>
</dbReference>
<dbReference type="NCBIfam" id="TIGR00350">
    <property type="entry name" value="lytR_cpsA_psr"/>
    <property type="match status" value="1"/>
</dbReference>
<dbReference type="EMBL" id="JWHR01000064">
    <property type="protein sequence ID" value="KHS57775.1"/>
    <property type="molecule type" value="Genomic_DNA"/>
</dbReference>
<proteinExistence type="inferred from homology"/>
<keyword evidence="4" id="KW-1185">Reference proteome</keyword>
<dbReference type="InterPro" id="IPR004474">
    <property type="entry name" value="LytR_CpsA_psr"/>
</dbReference>
<evidence type="ECO:0000256" key="1">
    <source>
        <dbReference type="ARBA" id="ARBA00006068"/>
    </source>
</evidence>
<dbReference type="PANTHER" id="PTHR33392:SF6">
    <property type="entry name" value="POLYISOPRENYL-TEICHOIC ACID--PEPTIDOGLYCAN TEICHOIC ACID TRANSFERASE TAGU"/>
    <property type="match status" value="1"/>
</dbReference>
<sequence>MSKLKKTIIALLCLLVAVPLFVFGFIYFKLGSIHESTDYISKIDEVKGVTNILLTGIDARPGETASRTDSMMILTIDNNNKSVKLTSLARDTYVQLPGRAPGKLNTAYFWGKESMLFETIENEFGIGLDKIIQVDFNALMSIVDVLGGVEVNVPANNLAEINKYAKKCYGVYTSSSKGEFQQITSPGKQTLNGYQALGFSRVRKVDSAIDRDERQQEVLMAITDKAKSMPITKYPQLLNTILPYVKTNLSSSELLNLGITALGIINSSDDIKTAEFPIIDDVHVKGGIYKNAGWVWLYDKNSTVVLQDFIYKDIDMEDNEYLNDNSKIQLNY</sequence>
<protein>
    <submittedName>
        <fullName evidence="3">LytR family transcriptional regulator</fullName>
    </submittedName>
</protein>
<dbReference type="Gene3D" id="3.40.630.190">
    <property type="entry name" value="LCP protein"/>
    <property type="match status" value="1"/>
</dbReference>
<feature type="domain" description="Cell envelope-related transcriptional attenuator" evidence="2">
    <location>
        <begin position="67"/>
        <end position="227"/>
    </location>
</feature>
<dbReference type="RefSeq" id="WP_039679057.1">
    <property type="nucleotide sequence ID" value="NZ_JWHR01000064.1"/>
</dbReference>
<dbReference type="Pfam" id="PF03816">
    <property type="entry name" value="LytR_cpsA_psr"/>
    <property type="match status" value="1"/>
</dbReference>
<dbReference type="Proteomes" id="UP000031189">
    <property type="component" value="Unassembled WGS sequence"/>
</dbReference>